<dbReference type="Proteomes" id="UP000823858">
    <property type="component" value="Unassembled WGS sequence"/>
</dbReference>
<feature type="region of interest" description="Disordered" evidence="1">
    <location>
        <begin position="181"/>
        <end position="214"/>
    </location>
</feature>
<feature type="compositionally biased region" description="Low complexity" evidence="1">
    <location>
        <begin position="56"/>
        <end position="72"/>
    </location>
</feature>
<dbReference type="EMBL" id="DWVP01000022">
    <property type="protein sequence ID" value="HJC85737.1"/>
    <property type="molecule type" value="Genomic_DNA"/>
</dbReference>
<evidence type="ECO:0000259" key="3">
    <source>
        <dbReference type="Pfam" id="PF10400"/>
    </source>
</evidence>
<protein>
    <submittedName>
        <fullName evidence="4">PadR family transcriptional regulator</fullName>
    </submittedName>
</protein>
<reference evidence="4" key="2">
    <citation type="submission" date="2021-04" db="EMBL/GenBank/DDBJ databases">
        <authorList>
            <person name="Gilroy R."/>
        </authorList>
    </citation>
    <scope>NUCLEOTIDE SEQUENCE</scope>
    <source>
        <strain evidence="4">ChiHjej13B12-4958</strain>
    </source>
</reference>
<dbReference type="AlphaFoldDB" id="A0A9D2TPC8"/>
<evidence type="ECO:0000259" key="2">
    <source>
        <dbReference type="Pfam" id="PF03551"/>
    </source>
</evidence>
<dbReference type="InterPro" id="IPR005149">
    <property type="entry name" value="Tscrpt_reg_PadR_N"/>
</dbReference>
<evidence type="ECO:0000256" key="1">
    <source>
        <dbReference type="SAM" id="MobiDB-lite"/>
    </source>
</evidence>
<dbReference type="Gene3D" id="1.10.10.10">
    <property type="entry name" value="Winged helix-like DNA-binding domain superfamily/Winged helix DNA-binding domain"/>
    <property type="match status" value="1"/>
</dbReference>
<organism evidence="4 5">
    <name type="scientific">Candidatus Corynebacterium faecigallinarum</name>
    <dbReference type="NCBI Taxonomy" id="2838528"/>
    <lineage>
        <taxon>Bacteria</taxon>
        <taxon>Bacillati</taxon>
        <taxon>Actinomycetota</taxon>
        <taxon>Actinomycetes</taxon>
        <taxon>Mycobacteriales</taxon>
        <taxon>Corynebacteriaceae</taxon>
        <taxon>Corynebacterium</taxon>
    </lineage>
</organism>
<dbReference type="InterPro" id="IPR018309">
    <property type="entry name" value="Tscrpt_reg_PadR_C"/>
</dbReference>
<gene>
    <name evidence="4" type="ORF">H9751_09360</name>
</gene>
<dbReference type="InterPro" id="IPR036390">
    <property type="entry name" value="WH_DNA-bd_sf"/>
</dbReference>
<feature type="domain" description="Transcription regulator PadR N-terminal" evidence="2">
    <location>
        <begin position="7"/>
        <end position="61"/>
    </location>
</feature>
<evidence type="ECO:0000313" key="4">
    <source>
        <dbReference type="EMBL" id="HJC85737.1"/>
    </source>
</evidence>
<feature type="region of interest" description="Disordered" evidence="1">
    <location>
        <begin position="55"/>
        <end position="76"/>
    </location>
</feature>
<dbReference type="Pfam" id="PF03551">
    <property type="entry name" value="PadR"/>
    <property type="match status" value="1"/>
</dbReference>
<accession>A0A9D2TPC8</accession>
<reference evidence="4" key="1">
    <citation type="journal article" date="2021" name="PeerJ">
        <title>Extensive microbial diversity within the chicken gut microbiome revealed by metagenomics and culture.</title>
        <authorList>
            <person name="Gilroy R."/>
            <person name="Ravi A."/>
            <person name="Getino M."/>
            <person name="Pursley I."/>
            <person name="Horton D.L."/>
            <person name="Alikhan N.F."/>
            <person name="Baker D."/>
            <person name="Gharbi K."/>
            <person name="Hall N."/>
            <person name="Watson M."/>
            <person name="Adriaenssens E.M."/>
            <person name="Foster-Nyarko E."/>
            <person name="Jarju S."/>
            <person name="Secka A."/>
            <person name="Antonio M."/>
            <person name="Oren A."/>
            <person name="Chaudhuri R.R."/>
            <person name="La Ragione R."/>
            <person name="Hildebrand F."/>
            <person name="Pallen M.J."/>
        </authorList>
    </citation>
    <scope>NUCLEOTIDE SEQUENCE</scope>
    <source>
        <strain evidence="4">ChiHjej13B12-4958</strain>
    </source>
</reference>
<name>A0A9D2TPC8_9CORY</name>
<feature type="compositionally biased region" description="Low complexity" evidence="1">
    <location>
        <begin position="194"/>
        <end position="214"/>
    </location>
</feature>
<proteinExistence type="predicted"/>
<dbReference type="SUPFAM" id="SSF46785">
    <property type="entry name" value="Winged helix' DNA-binding domain"/>
    <property type="match status" value="1"/>
</dbReference>
<dbReference type="InterPro" id="IPR036388">
    <property type="entry name" value="WH-like_DNA-bd_sf"/>
</dbReference>
<evidence type="ECO:0000313" key="5">
    <source>
        <dbReference type="Proteomes" id="UP000823858"/>
    </source>
</evidence>
<sequence>MSIKFALLSLLAEQPASVGQLKSTFEQRTHDTWPVNVGQVYQTVQRLLRDGLVEITTDSSGTAPGSGPSGRQPGRHTEVFVPTADGLAELNHWWREPILPPPNDRDDLVIKTAMAAATTPGSLPAGLSFTDVLHEQRLAVLGELRELTIRKAQIPPSTAADRLQLERRIFDLESQIRWLDQIEQFPAAPPTAPSPSTTDSPVTSNPTDPTQEPS</sequence>
<comment type="caution">
    <text evidence="4">The sequence shown here is derived from an EMBL/GenBank/DDBJ whole genome shotgun (WGS) entry which is preliminary data.</text>
</comment>
<dbReference type="Pfam" id="PF10400">
    <property type="entry name" value="Vir_act_alpha_C"/>
    <property type="match status" value="1"/>
</dbReference>
<feature type="domain" description="Transcription regulator PadR C-terminal" evidence="3">
    <location>
        <begin position="105"/>
        <end position="183"/>
    </location>
</feature>